<dbReference type="EMBL" id="JAVDTI010000002">
    <property type="protein sequence ID" value="MDR6804795.1"/>
    <property type="molecule type" value="Genomic_DNA"/>
</dbReference>
<dbReference type="InterPro" id="IPR009057">
    <property type="entry name" value="Homeodomain-like_sf"/>
</dbReference>
<dbReference type="Proteomes" id="UP001264980">
    <property type="component" value="Unassembled WGS sequence"/>
</dbReference>
<feature type="domain" description="HTH araC/xylS-type" evidence="4">
    <location>
        <begin position="117"/>
        <end position="215"/>
    </location>
</feature>
<keyword evidence="6" id="KW-1185">Reference proteome</keyword>
<keyword evidence="2" id="KW-0238">DNA-binding</keyword>
<dbReference type="SMART" id="SM00342">
    <property type="entry name" value="HTH_ARAC"/>
    <property type="match status" value="1"/>
</dbReference>
<reference evidence="5 6" key="1">
    <citation type="submission" date="2023-07" db="EMBL/GenBank/DDBJ databases">
        <title>Sorghum-associated microbial communities from plants grown in Nebraska, USA.</title>
        <authorList>
            <person name="Schachtman D."/>
        </authorList>
    </citation>
    <scope>NUCLEOTIDE SEQUENCE [LARGE SCALE GENOMIC DNA]</scope>
    <source>
        <strain evidence="5 6">BE57</strain>
    </source>
</reference>
<proteinExistence type="predicted"/>
<keyword evidence="1" id="KW-0805">Transcription regulation</keyword>
<dbReference type="SUPFAM" id="SSF46689">
    <property type="entry name" value="Homeodomain-like"/>
    <property type="match status" value="2"/>
</dbReference>
<evidence type="ECO:0000256" key="2">
    <source>
        <dbReference type="ARBA" id="ARBA00023125"/>
    </source>
</evidence>
<dbReference type="Pfam" id="PF12833">
    <property type="entry name" value="HTH_18"/>
    <property type="match status" value="1"/>
</dbReference>
<dbReference type="RefSeq" id="WP_309982064.1">
    <property type="nucleotide sequence ID" value="NZ_JAVDTI010000002.1"/>
</dbReference>
<dbReference type="InterPro" id="IPR050204">
    <property type="entry name" value="AraC_XylS_family_regulators"/>
</dbReference>
<comment type="caution">
    <text evidence="5">The sequence shown here is derived from an EMBL/GenBank/DDBJ whole genome shotgun (WGS) entry which is preliminary data.</text>
</comment>
<evidence type="ECO:0000256" key="1">
    <source>
        <dbReference type="ARBA" id="ARBA00023015"/>
    </source>
</evidence>
<evidence type="ECO:0000256" key="3">
    <source>
        <dbReference type="ARBA" id="ARBA00023163"/>
    </source>
</evidence>
<gene>
    <name evidence="5" type="ORF">J2W84_001841</name>
</gene>
<name>A0ABU1QUG8_9BACT</name>
<protein>
    <submittedName>
        <fullName evidence="5">AraC-like DNA-binding protein</fullName>
    </submittedName>
</protein>
<keyword evidence="3" id="KW-0804">Transcription</keyword>
<evidence type="ECO:0000313" key="5">
    <source>
        <dbReference type="EMBL" id="MDR6804795.1"/>
    </source>
</evidence>
<organism evidence="5 6">
    <name type="scientific">Dyadobacter fermentans</name>
    <dbReference type="NCBI Taxonomy" id="94254"/>
    <lineage>
        <taxon>Bacteria</taxon>
        <taxon>Pseudomonadati</taxon>
        <taxon>Bacteroidota</taxon>
        <taxon>Cytophagia</taxon>
        <taxon>Cytophagales</taxon>
        <taxon>Spirosomataceae</taxon>
        <taxon>Dyadobacter</taxon>
    </lineage>
</organism>
<dbReference type="Gene3D" id="1.10.10.60">
    <property type="entry name" value="Homeodomain-like"/>
    <property type="match status" value="2"/>
</dbReference>
<dbReference type="InterPro" id="IPR018060">
    <property type="entry name" value="HTH_AraC"/>
</dbReference>
<evidence type="ECO:0000259" key="4">
    <source>
        <dbReference type="PROSITE" id="PS01124"/>
    </source>
</evidence>
<dbReference type="PANTHER" id="PTHR46796">
    <property type="entry name" value="HTH-TYPE TRANSCRIPTIONAL ACTIVATOR RHAS-RELATED"/>
    <property type="match status" value="1"/>
</dbReference>
<evidence type="ECO:0000313" key="6">
    <source>
        <dbReference type="Proteomes" id="UP001264980"/>
    </source>
</evidence>
<dbReference type="PROSITE" id="PS01124">
    <property type="entry name" value="HTH_ARAC_FAMILY_2"/>
    <property type="match status" value="1"/>
</dbReference>
<accession>A0ABU1QUG8</accession>
<sequence length="227" mass="25909">MDDTFDPEINGRYYKAVKGFIIARNVRHTWNSGEAVMFISLVEPASRWGRDLWVLLSGREVCFIEELMAVEEIDSILPRGLDAMDETAVAQRVQAFFVKLAKKSPAVPRRKTDDRLGRVISYIDQNLSKNIELAEVANLAHLSSHRFRHLFTEQIGLPFTQYIIWQRLKKSIYAVASGEMTLGEAVENFGFTDQAHFSNTFKKTFGVFPRAFLQSSSIILQVCVKKE</sequence>